<dbReference type="OMA" id="RAAHDHY"/>
<dbReference type="STRING" id="81824.A9V965"/>
<dbReference type="InterPro" id="IPR008271">
    <property type="entry name" value="Ser/Thr_kinase_AS"/>
</dbReference>
<evidence type="ECO:0000259" key="7">
    <source>
        <dbReference type="PROSITE" id="PS50011"/>
    </source>
</evidence>
<feature type="binding site" evidence="5">
    <location>
        <position position="48"/>
    </location>
    <ligand>
        <name>ATP</name>
        <dbReference type="ChEBI" id="CHEBI:30616"/>
    </ligand>
</feature>
<evidence type="ECO:0000256" key="4">
    <source>
        <dbReference type="ARBA" id="ARBA00022840"/>
    </source>
</evidence>
<evidence type="ECO:0000256" key="1">
    <source>
        <dbReference type="ARBA" id="ARBA00022679"/>
    </source>
</evidence>
<dbReference type="PROSITE" id="PS50011">
    <property type="entry name" value="PROTEIN_KINASE_DOM"/>
    <property type="match status" value="1"/>
</dbReference>
<dbReference type="SUPFAM" id="SSF116846">
    <property type="entry name" value="MIT domain"/>
    <property type="match status" value="1"/>
</dbReference>
<dbReference type="GO" id="GO:0000407">
    <property type="term" value="C:phagophore assembly site"/>
    <property type="evidence" value="ECO:0000318"/>
    <property type="project" value="GO_Central"/>
</dbReference>
<gene>
    <name evidence="8" type="ORF">MONBRDRAFT_34023</name>
</gene>
<dbReference type="RefSeq" id="XP_001749266.1">
    <property type="nucleotide sequence ID" value="XM_001749214.1"/>
</dbReference>
<dbReference type="GO" id="GO:0034045">
    <property type="term" value="C:phagophore assembly site membrane"/>
    <property type="evidence" value="ECO:0000318"/>
    <property type="project" value="GO_Central"/>
</dbReference>
<dbReference type="GO" id="GO:0034727">
    <property type="term" value="P:piecemeal microautophagy of the nucleus"/>
    <property type="evidence" value="ECO:0000318"/>
    <property type="project" value="GO_Central"/>
</dbReference>
<protein>
    <recommendedName>
        <fullName evidence="7">Protein kinase domain-containing protein</fullName>
    </recommendedName>
</protein>
<dbReference type="PROSITE" id="PS00108">
    <property type="entry name" value="PROTEIN_KINASE_ST"/>
    <property type="match status" value="1"/>
</dbReference>
<evidence type="ECO:0000313" key="8">
    <source>
        <dbReference type="EMBL" id="EDQ86072.1"/>
    </source>
</evidence>
<dbReference type="GO" id="GO:0005524">
    <property type="term" value="F:ATP binding"/>
    <property type="evidence" value="ECO:0007669"/>
    <property type="project" value="UniProtKB-UniRule"/>
</dbReference>
<keyword evidence="2 5" id="KW-0547">Nucleotide-binding</keyword>
<dbReference type="PANTHER" id="PTHR24348">
    <property type="entry name" value="SERINE/THREONINE-PROTEIN KINASE UNC-51-RELATED"/>
    <property type="match status" value="1"/>
</dbReference>
<dbReference type="GO" id="GO:0061709">
    <property type="term" value="P:reticulophagy"/>
    <property type="evidence" value="ECO:0000318"/>
    <property type="project" value="GO_Central"/>
</dbReference>
<keyword evidence="3" id="KW-0418">Kinase</keyword>
<evidence type="ECO:0000256" key="2">
    <source>
        <dbReference type="ARBA" id="ARBA00022741"/>
    </source>
</evidence>
<dbReference type="GO" id="GO:0010506">
    <property type="term" value="P:regulation of autophagy"/>
    <property type="evidence" value="ECO:0000318"/>
    <property type="project" value="GO_Central"/>
</dbReference>
<dbReference type="GO" id="GO:0004674">
    <property type="term" value="F:protein serine/threonine kinase activity"/>
    <property type="evidence" value="ECO:0000318"/>
    <property type="project" value="GO_Central"/>
</dbReference>
<feature type="region of interest" description="Disordered" evidence="6">
    <location>
        <begin position="280"/>
        <end position="363"/>
    </location>
</feature>
<dbReference type="SMART" id="SM00220">
    <property type="entry name" value="S_TKc"/>
    <property type="match status" value="1"/>
</dbReference>
<dbReference type="FunFam" id="1.10.510.10:FF:000571">
    <property type="entry name" value="Maternal embryonic leucine zipper kinase"/>
    <property type="match status" value="1"/>
</dbReference>
<evidence type="ECO:0000256" key="6">
    <source>
        <dbReference type="SAM" id="MobiDB-lite"/>
    </source>
</evidence>
<dbReference type="InterPro" id="IPR045269">
    <property type="entry name" value="Atg1-like"/>
</dbReference>
<dbReference type="SUPFAM" id="SSF56112">
    <property type="entry name" value="Protein kinase-like (PK-like)"/>
    <property type="match status" value="1"/>
</dbReference>
<dbReference type="GO" id="GO:0005829">
    <property type="term" value="C:cytosol"/>
    <property type="evidence" value="ECO:0000318"/>
    <property type="project" value="GO_Central"/>
</dbReference>
<evidence type="ECO:0000313" key="9">
    <source>
        <dbReference type="Proteomes" id="UP000001357"/>
    </source>
</evidence>
<dbReference type="InterPro" id="IPR011009">
    <property type="entry name" value="Kinase-like_dom_sf"/>
</dbReference>
<name>A9V965_MONBE</name>
<dbReference type="Proteomes" id="UP000001357">
    <property type="component" value="Unassembled WGS sequence"/>
</dbReference>
<keyword evidence="4 5" id="KW-0067">ATP-binding</keyword>
<dbReference type="GO" id="GO:0000045">
    <property type="term" value="P:autophagosome assembly"/>
    <property type="evidence" value="ECO:0000318"/>
    <property type="project" value="GO_Central"/>
</dbReference>
<keyword evidence="9" id="KW-1185">Reference proteome</keyword>
<accession>A9V965</accession>
<dbReference type="AlphaFoldDB" id="A9V965"/>
<organism evidence="8 9">
    <name type="scientific">Monosiga brevicollis</name>
    <name type="common">Choanoflagellate</name>
    <dbReference type="NCBI Taxonomy" id="81824"/>
    <lineage>
        <taxon>Eukaryota</taxon>
        <taxon>Choanoflagellata</taxon>
        <taxon>Craspedida</taxon>
        <taxon>Salpingoecidae</taxon>
        <taxon>Monosiga</taxon>
    </lineage>
</organism>
<dbReference type="InterPro" id="IPR017441">
    <property type="entry name" value="Protein_kinase_ATP_BS"/>
</dbReference>
<dbReference type="eggNOG" id="KOG0595">
    <property type="taxonomic scope" value="Eukaryota"/>
</dbReference>
<sequence length="802" mass="87739">METRSAEEDARVRVIGDYQYRLKDCLGHGSFAEVYRGQRNDGLPVAIKRIVRGKLKKKKAQRLLEQEIQILQAMDHPNIMMLYERIDTRDDICLVTEFCEGGDLSEYIEKHAPLEENLVADFTQQLNAALTYLRSRDVVHRDLKPHNVLLSKTPSGKIILKLADFGFARILGEDDLAATFCGSPLYMAPEVLDRDAYSAKAELWSLGVILFSCVTGHPPFRAQSLPALRAQIKNPHLKPDIPASTSTDLADLLLQLLQVDPEHRMTLAELARHPFVRRAAHGTDAQHQTRSSADLSAEAVPLPSSSHPGSDREGVDEAASGLATPTPSEGASATHASGAEPGLIRGSTDGSDATGLHASHSAHSSNNDYVILDEMSVNLGMINDAMAGNMYRSPSGVRRLGPFAFGSAPAAAQPPPSPSSITTLAEFQARVEQLVKPANVVIQLARTRCPLEELDASTESASSSHAGDLRPGQSHCEAFLLLRKAMNIFRTGMRSLRFAVQDHPEWLRDARVKTQMEILVDSFRFCLRETERLQALNVGALLAQLPSVPSAEQLLYEYAIHLCREAVEADKRGRYRSSSNDYREALIYFRIVLDSAPIEDQPVIQRYIARTEQLLAKVYAKQDGVEDMAPTSGSGAGPEHLLQDAVAGDEDETAALARRGMFEGGPSDELTEQLRGLSPFQSPVQGLTRQDMQRIALQQHPHGFMTSNSPPLSGSGLSPPRLGYDMGYDPSMGYDMPLDWQGHSPPQATVGWPMLEGAAAVAAGTRMSPPMAADFALEKCPMCHAPFGPEQRFCSQCGAQRR</sequence>
<dbReference type="PANTHER" id="PTHR24348:SF22">
    <property type="entry name" value="NON-SPECIFIC SERINE_THREONINE PROTEIN KINASE"/>
    <property type="match status" value="1"/>
</dbReference>
<dbReference type="Pfam" id="PF00069">
    <property type="entry name" value="Pkinase"/>
    <property type="match status" value="1"/>
</dbReference>
<dbReference type="InterPro" id="IPR000719">
    <property type="entry name" value="Prot_kinase_dom"/>
</dbReference>
<dbReference type="InterPro" id="IPR036181">
    <property type="entry name" value="MIT_dom_sf"/>
</dbReference>
<dbReference type="GeneID" id="5894465"/>
<dbReference type="InParanoid" id="A9V965"/>
<dbReference type="Gene3D" id="1.10.510.10">
    <property type="entry name" value="Transferase(Phosphotransferase) domain 1"/>
    <property type="match status" value="1"/>
</dbReference>
<dbReference type="GO" id="GO:0000423">
    <property type="term" value="P:mitophagy"/>
    <property type="evidence" value="ECO:0000318"/>
    <property type="project" value="GO_Central"/>
</dbReference>
<dbReference type="KEGG" id="mbr:MONBRDRAFT_34023"/>
<dbReference type="FunCoup" id="A9V965">
    <property type="interactions" value="626"/>
</dbReference>
<dbReference type="EMBL" id="CH991569">
    <property type="protein sequence ID" value="EDQ86072.1"/>
    <property type="molecule type" value="Genomic_DNA"/>
</dbReference>
<proteinExistence type="predicted"/>
<feature type="compositionally biased region" description="Polar residues" evidence="6">
    <location>
        <begin position="285"/>
        <end position="294"/>
    </location>
</feature>
<dbReference type="GO" id="GO:0042594">
    <property type="term" value="P:response to starvation"/>
    <property type="evidence" value="ECO:0000318"/>
    <property type="project" value="GO_Central"/>
</dbReference>
<dbReference type="FunFam" id="3.30.200.20:FF:000042">
    <property type="entry name" value="Aurora kinase A"/>
    <property type="match status" value="1"/>
</dbReference>
<evidence type="ECO:0000256" key="5">
    <source>
        <dbReference type="PROSITE-ProRule" id="PRU10141"/>
    </source>
</evidence>
<reference evidence="8 9" key="1">
    <citation type="journal article" date="2008" name="Nature">
        <title>The genome of the choanoflagellate Monosiga brevicollis and the origin of metazoans.</title>
        <authorList>
            <consortium name="JGI Sequencing"/>
            <person name="King N."/>
            <person name="Westbrook M.J."/>
            <person name="Young S.L."/>
            <person name="Kuo A."/>
            <person name="Abedin M."/>
            <person name="Chapman J."/>
            <person name="Fairclough S."/>
            <person name="Hellsten U."/>
            <person name="Isogai Y."/>
            <person name="Letunic I."/>
            <person name="Marr M."/>
            <person name="Pincus D."/>
            <person name="Putnam N."/>
            <person name="Rokas A."/>
            <person name="Wright K.J."/>
            <person name="Zuzow R."/>
            <person name="Dirks W."/>
            <person name="Good M."/>
            <person name="Goodstein D."/>
            <person name="Lemons D."/>
            <person name="Li W."/>
            <person name="Lyons J.B."/>
            <person name="Morris A."/>
            <person name="Nichols S."/>
            <person name="Richter D.J."/>
            <person name="Salamov A."/>
            <person name="Bork P."/>
            <person name="Lim W.A."/>
            <person name="Manning G."/>
            <person name="Miller W.T."/>
            <person name="McGinnis W."/>
            <person name="Shapiro H."/>
            <person name="Tjian R."/>
            <person name="Grigoriev I.V."/>
            <person name="Rokhsar D."/>
        </authorList>
    </citation>
    <scope>NUCLEOTIDE SEQUENCE [LARGE SCALE GENOMIC DNA]</scope>
    <source>
        <strain evidence="9">MX1 / ATCC 50154</strain>
    </source>
</reference>
<feature type="domain" description="Protein kinase" evidence="7">
    <location>
        <begin position="20"/>
        <end position="276"/>
    </location>
</feature>
<dbReference type="PROSITE" id="PS00107">
    <property type="entry name" value="PROTEIN_KINASE_ATP"/>
    <property type="match status" value="1"/>
</dbReference>
<evidence type="ECO:0000256" key="3">
    <source>
        <dbReference type="ARBA" id="ARBA00022777"/>
    </source>
</evidence>
<dbReference type="GO" id="GO:0005776">
    <property type="term" value="C:autophagosome"/>
    <property type="evidence" value="ECO:0000318"/>
    <property type="project" value="GO_Central"/>
</dbReference>
<feature type="compositionally biased region" description="Polar residues" evidence="6">
    <location>
        <begin position="323"/>
        <end position="335"/>
    </location>
</feature>
<keyword evidence="1" id="KW-0808">Transferase</keyword>
<dbReference type="GO" id="GO:0005737">
    <property type="term" value="C:cytoplasm"/>
    <property type="evidence" value="ECO:0000318"/>
    <property type="project" value="GO_Central"/>
</dbReference>